<dbReference type="STRING" id="1314674.A0A0D7AS90"/>
<evidence type="ECO:0000259" key="4">
    <source>
        <dbReference type="Pfam" id="PF13359"/>
    </source>
</evidence>
<dbReference type="OrthoDB" id="2408877at2759"/>
<dbReference type="GO" id="GO:0046872">
    <property type="term" value="F:metal ion binding"/>
    <property type="evidence" value="ECO:0007669"/>
    <property type="project" value="UniProtKB-KW"/>
</dbReference>
<protein>
    <recommendedName>
        <fullName evidence="4">DDE Tnp4 domain-containing protein</fullName>
    </recommendedName>
</protein>
<accession>A0A0D7AS90</accession>
<keyword evidence="2" id="KW-0479">Metal-binding</keyword>
<dbReference type="InterPro" id="IPR027806">
    <property type="entry name" value="HARBI1_dom"/>
</dbReference>
<dbReference type="AlphaFoldDB" id="A0A0D7AS90"/>
<reference evidence="5 6" key="1">
    <citation type="journal article" date="2015" name="Fungal Genet. Biol.">
        <title>Evolution of novel wood decay mechanisms in Agaricales revealed by the genome sequences of Fistulina hepatica and Cylindrobasidium torrendii.</title>
        <authorList>
            <person name="Floudas D."/>
            <person name="Held B.W."/>
            <person name="Riley R."/>
            <person name="Nagy L.G."/>
            <person name="Koehler G."/>
            <person name="Ransdell A.S."/>
            <person name="Younus H."/>
            <person name="Chow J."/>
            <person name="Chiniquy J."/>
            <person name="Lipzen A."/>
            <person name="Tritt A."/>
            <person name="Sun H."/>
            <person name="Haridas S."/>
            <person name="LaButti K."/>
            <person name="Ohm R.A."/>
            <person name="Kues U."/>
            <person name="Blanchette R.A."/>
            <person name="Grigoriev I.V."/>
            <person name="Minto R.E."/>
            <person name="Hibbett D.S."/>
        </authorList>
    </citation>
    <scope>NUCLEOTIDE SEQUENCE [LARGE SCALE GENOMIC DNA]</scope>
    <source>
        <strain evidence="5 6">FP15055 ss-10</strain>
    </source>
</reference>
<evidence type="ECO:0000313" key="5">
    <source>
        <dbReference type="EMBL" id="KIY60885.1"/>
    </source>
</evidence>
<dbReference type="Pfam" id="PF13359">
    <property type="entry name" value="DDE_Tnp_4"/>
    <property type="match status" value="1"/>
</dbReference>
<feature type="compositionally biased region" description="Acidic residues" evidence="3">
    <location>
        <begin position="95"/>
        <end position="113"/>
    </location>
</feature>
<feature type="domain" description="DDE Tnp4" evidence="4">
    <location>
        <begin position="12"/>
        <end position="71"/>
    </location>
</feature>
<evidence type="ECO:0000256" key="3">
    <source>
        <dbReference type="SAM" id="MobiDB-lite"/>
    </source>
</evidence>
<evidence type="ECO:0000256" key="1">
    <source>
        <dbReference type="ARBA" id="ARBA00001968"/>
    </source>
</evidence>
<organism evidence="5 6">
    <name type="scientific">Cylindrobasidium torrendii FP15055 ss-10</name>
    <dbReference type="NCBI Taxonomy" id="1314674"/>
    <lineage>
        <taxon>Eukaryota</taxon>
        <taxon>Fungi</taxon>
        <taxon>Dikarya</taxon>
        <taxon>Basidiomycota</taxon>
        <taxon>Agaricomycotina</taxon>
        <taxon>Agaricomycetes</taxon>
        <taxon>Agaricomycetidae</taxon>
        <taxon>Agaricales</taxon>
        <taxon>Marasmiineae</taxon>
        <taxon>Physalacriaceae</taxon>
        <taxon>Cylindrobasidium</taxon>
    </lineage>
</organism>
<comment type="cofactor">
    <cofactor evidence="1">
        <name>a divalent metal cation</name>
        <dbReference type="ChEBI" id="CHEBI:60240"/>
    </cofactor>
</comment>
<gene>
    <name evidence="5" type="ORF">CYLTODRAFT_264712</name>
</gene>
<evidence type="ECO:0000256" key="2">
    <source>
        <dbReference type="ARBA" id="ARBA00022723"/>
    </source>
</evidence>
<evidence type="ECO:0000313" key="6">
    <source>
        <dbReference type="Proteomes" id="UP000054007"/>
    </source>
</evidence>
<sequence>MIPIHRRPAADRPENAKFNATLSKLRVRSEHCMGALKGRWQCLRGLRVNINSNSEHVQACRWITIAIILHNMVIDVEGAASGAYFAPPVGSGNGGEDEDDEEALGPDEAEEEGEAKRRHLVQEINTFGR</sequence>
<feature type="region of interest" description="Disordered" evidence="3">
    <location>
        <begin position="87"/>
        <end position="119"/>
    </location>
</feature>
<dbReference type="Proteomes" id="UP000054007">
    <property type="component" value="Unassembled WGS sequence"/>
</dbReference>
<keyword evidence="6" id="KW-1185">Reference proteome</keyword>
<name>A0A0D7AS90_9AGAR</name>
<proteinExistence type="predicted"/>
<dbReference type="EMBL" id="KN881181">
    <property type="protein sequence ID" value="KIY60885.1"/>
    <property type="molecule type" value="Genomic_DNA"/>
</dbReference>